<reference evidence="2" key="1">
    <citation type="journal article" date="2023" name="Science">
        <title>Genome structures resolve the early diversification of teleost fishes.</title>
        <authorList>
            <person name="Parey E."/>
            <person name="Louis A."/>
            <person name="Montfort J."/>
            <person name="Bouchez O."/>
            <person name="Roques C."/>
            <person name="Iampietro C."/>
            <person name="Lluch J."/>
            <person name="Castinel A."/>
            <person name="Donnadieu C."/>
            <person name="Desvignes T."/>
            <person name="Floi Bucao C."/>
            <person name="Jouanno E."/>
            <person name="Wen M."/>
            <person name="Mejri S."/>
            <person name="Dirks R."/>
            <person name="Jansen H."/>
            <person name="Henkel C."/>
            <person name="Chen W.J."/>
            <person name="Zahm M."/>
            <person name="Cabau C."/>
            <person name="Klopp C."/>
            <person name="Thompson A.W."/>
            <person name="Robinson-Rechavi M."/>
            <person name="Braasch I."/>
            <person name="Lecointre G."/>
            <person name="Bobe J."/>
            <person name="Postlethwait J.H."/>
            <person name="Berthelot C."/>
            <person name="Roest Crollius H."/>
            <person name="Guiguen Y."/>
        </authorList>
    </citation>
    <scope>NUCLEOTIDE SEQUENCE</scope>
    <source>
        <strain evidence="2">NC1722</strain>
    </source>
</reference>
<evidence type="ECO:0000313" key="2">
    <source>
        <dbReference type="EMBL" id="KAJ8391547.1"/>
    </source>
</evidence>
<gene>
    <name evidence="2" type="ORF">AAFF_G00088690</name>
</gene>
<dbReference type="InterPro" id="IPR028260">
    <property type="entry name" value="FAM177"/>
</dbReference>
<dbReference type="Proteomes" id="UP001221898">
    <property type="component" value="Unassembled WGS sequence"/>
</dbReference>
<evidence type="ECO:0000256" key="1">
    <source>
        <dbReference type="SAM" id="MobiDB-lite"/>
    </source>
</evidence>
<feature type="region of interest" description="Disordered" evidence="1">
    <location>
        <begin position="135"/>
        <end position="158"/>
    </location>
</feature>
<dbReference type="PANTHER" id="PTHR31206">
    <property type="entry name" value="LP10445P"/>
    <property type="match status" value="1"/>
</dbReference>
<dbReference type="PANTHER" id="PTHR31206:SF9">
    <property type="entry name" value="PROTEIN FAM177B"/>
    <property type="match status" value="1"/>
</dbReference>
<accession>A0AAD7RWH0</accession>
<dbReference type="EMBL" id="JAINUG010000156">
    <property type="protein sequence ID" value="KAJ8391547.1"/>
    <property type="molecule type" value="Genomic_DNA"/>
</dbReference>
<name>A0AAD7RWH0_9TELE</name>
<dbReference type="AlphaFoldDB" id="A0AAD7RWH0"/>
<keyword evidence="3" id="KW-1185">Reference proteome</keyword>
<proteinExistence type="predicted"/>
<feature type="compositionally biased region" description="Acidic residues" evidence="1">
    <location>
        <begin position="36"/>
        <end position="48"/>
    </location>
</feature>
<evidence type="ECO:0000313" key="3">
    <source>
        <dbReference type="Proteomes" id="UP001221898"/>
    </source>
</evidence>
<organism evidence="2 3">
    <name type="scientific">Aldrovandia affinis</name>
    <dbReference type="NCBI Taxonomy" id="143900"/>
    <lineage>
        <taxon>Eukaryota</taxon>
        <taxon>Metazoa</taxon>
        <taxon>Chordata</taxon>
        <taxon>Craniata</taxon>
        <taxon>Vertebrata</taxon>
        <taxon>Euteleostomi</taxon>
        <taxon>Actinopterygii</taxon>
        <taxon>Neopterygii</taxon>
        <taxon>Teleostei</taxon>
        <taxon>Notacanthiformes</taxon>
        <taxon>Halosauridae</taxon>
        <taxon>Aldrovandia</taxon>
    </lineage>
</organism>
<dbReference type="Pfam" id="PF14774">
    <property type="entry name" value="FAM177"/>
    <property type="match status" value="1"/>
</dbReference>
<sequence>MSSGHEKAPPVEGTEFGGASVSQRKKIIHFANGDTLEQDSSDGEESVPQDEPFSAAADDTAQLSWRQYSWFLWMKAGKKSLQTCDFVGDKLAKLVGLNMAKYQYAIDECHRNKTEGLRLRGSDGDPCVEEGAEKIQLSPQNSAAYGATDPPRVPGPQASLCRAEYKTTGSHNHGYQEE</sequence>
<comment type="caution">
    <text evidence="2">The sequence shown here is derived from an EMBL/GenBank/DDBJ whole genome shotgun (WGS) entry which is preliminary data.</text>
</comment>
<feature type="region of interest" description="Disordered" evidence="1">
    <location>
        <begin position="1"/>
        <end position="58"/>
    </location>
</feature>
<protein>
    <submittedName>
        <fullName evidence="2">Uncharacterized protein</fullName>
    </submittedName>
</protein>